<organism evidence="18 19">
    <name type="scientific">Desulfotignum balticum</name>
    <dbReference type="NCBI Taxonomy" id="115781"/>
    <lineage>
        <taxon>Bacteria</taxon>
        <taxon>Pseudomonadati</taxon>
        <taxon>Thermodesulfobacteriota</taxon>
        <taxon>Desulfobacteria</taxon>
        <taxon>Desulfobacterales</taxon>
        <taxon>Desulfobacteraceae</taxon>
        <taxon>Desulfotignum</taxon>
    </lineage>
</organism>
<keyword evidence="13 17" id="KW-1015">Disulfide bond</keyword>
<name>A0A931CQL5_9BACT</name>
<dbReference type="GO" id="GO:0046872">
    <property type="term" value="F:metal ion binding"/>
    <property type="evidence" value="ECO:0007669"/>
    <property type="project" value="UniProtKB-KW"/>
</dbReference>
<feature type="disulfide bond" description="Redox-active" evidence="17">
    <location>
        <begin position="163"/>
        <end position="165"/>
    </location>
</feature>
<evidence type="ECO:0000256" key="4">
    <source>
        <dbReference type="ARBA" id="ARBA00012622"/>
    </source>
</evidence>
<evidence type="ECO:0000256" key="7">
    <source>
        <dbReference type="ARBA" id="ARBA00022694"/>
    </source>
</evidence>
<protein>
    <recommendedName>
        <fullName evidence="5 17">Epoxyqueuosine reductase QueH</fullName>
        <ecNumber evidence="4 17">1.17.99.6</ecNumber>
    </recommendedName>
    <alternativeName>
        <fullName evidence="15 17">Queuosine biosynthesis protein QueH</fullName>
    </alternativeName>
</protein>
<accession>A0A931CQL5</accession>
<evidence type="ECO:0000256" key="10">
    <source>
        <dbReference type="ARBA" id="ARBA00023002"/>
    </source>
</evidence>
<keyword evidence="11 17" id="KW-0408">Iron</keyword>
<sequence length="182" mass="21412">MKLLLHTCCGPCSIYPLQVLREMDIQVMGFFYRHNIHPYTECLKREDTLRQYADDQGMKMIWQPDYQLENFLQSVVFREKDRCRYCYHARLSAAAKIARKGKFDAFSSTLLYSKFQNHSLIQEIGAAVAKETGVDFFYHDFRPGWKQAIEESKALGMYRQSYCGCIYSEKDRYFKPAKNSST</sequence>
<keyword evidence="10 17" id="KW-0560">Oxidoreductase</keyword>
<dbReference type="Pfam" id="PF02677">
    <property type="entry name" value="QueH"/>
    <property type="match status" value="1"/>
</dbReference>
<dbReference type="GO" id="GO:0008616">
    <property type="term" value="P:tRNA queuosine(34) biosynthetic process"/>
    <property type="evidence" value="ECO:0007669"/>
    <property type="project" value="UniProtKB-UniRule"/>
</dbReference>
<dbReference type="AlphaFoldDB" id="A0A931CQL5"/>
<reference evidence="18" key="1">
    <citation type="submission" date="2020-07" db="EMBL/GenBank/DDBJ databases">
        <title>Severe corrosion of carbon steel in oil field produced water can be linked to methanogenic archaea containing a special type of NiFe hydrogenase.</title>
        <authorList>
            <person name="Lahme S."/>
            <person name="Mand J."/>
            <person name="Longwell J."/>
            <person name="Smith R."/>
            <person name="Enning D."/>
        </authorList>
    </citation>
    <scope>NUCLEOTIDE SEQUENCE</scope>
    <source>
        <strain evidence="18">MIC098Bin6</strain>
    </source>
</reference>
<evidence type="ECO:0000256" key="9">
    <source>
        <dbReference type="ARBA" id="ARBA00022785"/>
    </source>
</evidence>
<dbReference type="PANTHER" id="PTHR36701">
    <property type="entry name" value="EPOXYQUEUOSINE REDUCTASE QUEH"/>
    <property type="match status" value="1"/>
</dbReference>
<evidence type="ECO:0000256" key="1">
    <source>
        <dbReference type="ARBA" id="ARBA00002268"/>
    </source>
</evidence>
<dbReference type="EMBL" id="JACCQK010000298">
    <property type="protein sequence ID" value="MBG0779382.1"/>
    <property type="molecule type" value="Genomic_DNA"/>
</dbReference>
<evidence type="ECO:0000256" key="3">
    <source>
        <dbReference type="ARBA" id="ARBA00008207"/>
    </source>
</evidence>
<feature type="binding site" evidence="17">
    <location>
        <position position="9"/>
    </location>
    <ligand>
        <name>[4Fe-4S] cluster</name>
        <dbReference type="ChEBI" id="CHEBI:49883"/>
    </ligand>
</feature>
<evidence type="ECO:0000256" key="16">
    <source>
        <dbReference type="ARBA" id="ARBA00047415"/>
    </source>
</evidence>
<comment type="pathway">
    <text evidence="2 17">tRNA modification; tRNA-queuosine biosynthesis.</text>
</comment>
<evidence type="ECO:0000313" key="19">
    <source>
        <dbReference type="Proteomes" id="UP000706172"/>
    </source>
</evidence>
<evidence type="ECO:0000256" key="6">
    <source>
        <dbReference type="ARBA" id="ARBA00022485"/>
    </source>
</evidence>
<dbReference type="GO" id="GO:0052693">
    <property type="term" value="F:epoxyqueuosine reductase activity"/>
    <property type="evidence" value="ECO:0007669"/>
    <property type="project" value="UniProtKB-UniRule"/>
</dbReference>
<keyword evidence="14 17" id="KW-0676">Redox-active center</keyword>
<evidence type="ECO:0000256" key="2">
    <source>
        <dbReference type="ARBA" id="ARBA00004691"/>
    </source>
</evidence>
<feature type="binding site" evidence="17">
    <location>
        <position position="83"/>
    </location>
    <ligand>
        <name>[4Fe-4S] cluster</name>
        <dbReference type="ChEBI" id="CHEBI:49883"/>
    </ligand>
</feature>
<evidence type="ECO:0000256" key="13">
    <source>
        <dbReference type="ARBA" id="ARBA00023157"/>
    </source>
</evidence>
<comment type="function">
    <text evidence="1 17">Catalyzes the conversion of epoxyqueuosine (oQ) to queuosine (Q), which is a hypermodified base found in the wobble positions of tRNA(Asp), tRNA(Asn), tRNA(His) and tRNA(Tyr).</text>
</comment>
<dbReference type="PANTHER" id="PTHR36701:SF1">
    <property type="entry name" value="EPOXYQUEUOSINE REDUCTASE QUEH"/>
    <property type="match status" value="1"/>
</dbReference>
<proteinExistence type="inferred from homology"/>
<dbReference type="EC" id="1.17.99.6" evidence="4 17"/>
<keyword evidence="6 17" id="KW-0004">4Fe-4S</keyword>
<evidence type="ECO:0000256" key="14">
    <source>
        <dbReference type="ARBA" id="ARBA00023284"/>
    </source>
</evidence>
<keyword evidence="12 17" id="KW-0411">Iron-sulfur</keyword>
<comment type="catalytic activity">
    <reaction evidence="16 17">
        <text>epoxyqueuosine(34) in tRNA + AH2 = queuosine(34) in tRNA + A + H2O</text>
        <dbReference type="Rhea" id="RHEA:32159"/>
        <dbReference type="Rhea" id="RHEA-COMP:18571"/>
        <dbReference type="Rhea" id="RHEA-COMP:18582"/>
        <dbReference type="ChEBI" id="CHEBI:13193"/>
        <dbReference type="ChEBI" id="CHEBI:15377"/>
        <dbReference type="ChEBI" id="CHEBI:17499"/>
        <dbReference type="ChEBI" id="CHEBI:194431"/>
        <dbReference type="ChEBI" id="CHEBI:194443"/>
        <dbReference type="EC" id="1.17.99.6"/>
    </reaction>
</comment>
<evidence type="ECO:0000256" key="12">
    <source>
        <dbReference type="ARBA" id="ARBA00023014"/>
    </source>
</evidence>
<keyword evidence="9 17" id="KW-0671">Queuosine biosynthesis</keyword>
<evidence type="ECO:0000256" key="17">
    <source>
        <dbReference type="HAMAP-Rule" id="MF_02089"/>
    </source>
</evidence>
<dbReference type="GO" id="GO:0051539">
    <property type="term" value="F:4 iron, 4 sulfur cluster binding"/>
    <property type="evidence" value="ECO:0007669"/>
    <property type="project" value="UniProtKB-UniRule"/>
</dbReference>
<dbReference type="Proteomes" id="UP000706172">
    <property type="component" value="Unassembled WGS sequence"/>
</dbReference>
<feature type="binding site" evidence="17">
    <location>
        <position position="86"/>
    </location>
    <ligand>
        <name>[4Fe-4S] cluster</name>
        <dbReference type="ChEBI" id="CHEBI:49883"/>
    </ligand>
</feature>
<feature type="binding site" evidence="17">
    <location>
        <position position="8"/>
    </location>
    <ligand>
        <name>[4Fe-4S] cluster</name>
        <dbReference type="ChEBI" id="CHEBI:49883"/>
    </ligand>
</feature>
<dbReference type="HAMAP" id="MF_02089">
    <property type="entry name" value="QueH"/>
    <property type="match status" value="1"/>
</dbReference>
<keyword evidence="7 17" id="KW-0819">tRNA processing</keyword>
<evidence type="ECO:0000256" key="8">
    <source>
        <dbReference type="ARBA" id="ARBA00022723"/>
    </source>
</evidence>
<evidence type="ECO:0000313" key="18">
    <source>
        <dbReference type="EMBL" id="MBG0779382.1"/>
    </source>
</evidence>
<keyword evidence="8 17" id="KW-0479">Metal-binding</keyword>
<evidence type="ECO:0000256" key="11">
    <source>
        <dbReference type="ARBA" id="ARBA00023004"/>
    </source>
</evidence>
<comment type="caution">
    <text evidence="18">The sequence shown here is derived from an EMBL/GenBank/DDBJ whole genome shotgun (WGS) entry which is preliminary data.</text>
</comment>
<comment type="similarity">
    <text evidence="3 17">Belongs to the QueH family.</text>
</comment>
<dbReference type="InterPro" id="IPR003828">
    <property type="entry name" value="QueH"/>
</dbReference>
<evidence type="ECO:0000256" key="5">
    <source>
        <dbReference type="ARBA" id="ARBA00016895"/>
    </source>
</evidence>
<evidence type="ECO:0000256" key="15">
    <source>
        <dbReference type="ARBA" id="ARBA00031446"/>
    </source>
</evidence>
<gene>
    <name evidence="17" type="primary">queH</name>
    <name evidence="18" type="ORF">H0S81_05595</name>
</gene>